<feature type="active site" description="Nucleophile" evidence="5">
    <location>
        <position position="64"/>
    </location>
</feature>
<dbReference type="EC" id="5.4.99.25" evidence="5"/>
<dbReference type="HAMAP" id="MF_01080">
    <property type="entry name" value="TruB_bact"/>
    <property type="match status" value="1"/>
</dbReference>
<dbReference type="FunFam" id="3.30.2350.10:FF:000011">
    <property type="entry name" value="tRNA pseudouridine synthase B"/>
    <property type="match status" value="1"/>
</dbReference>
<evidence type="ECO:0000313" key="7">
    <source>
        <dbReference type="Proteomes" id="UP000191171"/>
    </source>
</evidence>
<dbReference type="GO" id="GO:0003723">
    <property type="term" value="F:RNA binding"/>
    <property type="evidence" value="ECO:0007669"/>
    <property type="project" value="InterPro"/>
</dbReference>
<dbReference type="EMBL" id="MVGJ01000042">
    <property type="protein sequence ID" value="OOL82523.1"/>
    <property type="molecule type" value="Genomic_DNA"/>
</dbReference>
<dbReference type="GO" id="GO:0160148">
    <property type="term" value="F:tRNA pseudouridine(55) synthase activity"/>
    <property type="evidence" value="ECO:0007669"/>
    <property type="project" value="UniProtKB-EC"/>
</dbReference>
<dbReference type="Gene3D" id="3.30.2350.10">
    <property type="entry name" value="Pseudouridine synthase"/>
    <property type="match status" value="1"/>
</dbReference>
<dbReference type="InterPro" id="IPR014780">
    <property type="entry name" value="tRNA_psdUridine_synth_TruB"/>
</dbReference>
<name>A0A1S8HVU5_ENTFC</name>
<dbReference type="Proteomes" id="UP000191171">
    <property type="component" value="Unassembled WGS sequence"/>
</dbReference>
<comment type="function">
    <text evidence="5">Responsible for synthesis of pseudouridine from uracil-55 in the psi GC loop of transfer RNAs.</text>
</comment>
<gene>
    <name evidence="5" type="primary">truB</name>
    <name evidence="6" type="ORF">B1P95_08705</name>
</gene>
<keyword evidence="4 5" id="KW-0413">Isomerase</keyword>
<comment type="similarity">
    <text evidence="2 5">Belongs to the pseudouridine synthase TruB family. Type 1 subfamily.</text>
</comment>
<evidence type="ECO:0000256" key="2">
    <source>
        <dbReference type="ARBA" id="ARBA00005642"/>
    </source>
</evidence>
<evidence type="ECO:0000313" key="6">
    <source>
        <dbReference type="EMBL" id="OOL82523.1"/>
    </source>
</evidence>
<evidence type="ECO:0000256" key="4">
    <source>
        <dbReference type="ARBA" id="ARBA00023235"/>
    </source>
</evidence>
<comment type="catalytic activity">
    <reaction evidence="1 5">
        <text>uridine(55) in tRNA = pseudouridine(55) in tRNA</text>
        <dbReference type="Rhea" id="RHEA:42532"/>
        <dbReference type="Rhea" id="RHEA-COMP:10101"/>
        <dbReference type="Rhea" id="RHEA-COMP:10102"/>
        <dbReference type="ChEBI" id="CHEBI:65314"/>
        <dbReference type="ChEBI" id="CHEBI:65315"/>
        <dbReference type="EC" id="5.4.99.25"/>
    </reaction>
</comment>
<accession>A0A1S8HVU5</accession>
<keyword evidence="3 5" id="KW-0819">tRNA processing</keyword>
<organism evidence="6 7">
    <name type="scientific">Enterococcus faecium</name>
    <name type="common">Streptococcus faecium</name>
    <dbReference type="NCBI Taxonomy" id="1352"/>
    <lineage>
        <taxon>Bacteria</taxon>
        <taxon>Bacillati</taxon>
        <taxon>Bacillota</taxon>
        <taxon>Bacilli</taxon>
        <taxon>Lactobacillales</taxon>
        <taxon>Enterococcaceae</taxon>
        <taxon>Enterococcus</taxon>
    </lineage>
</organism>
<dbReference type="GO" id="GO:0031119">
    <property type="term" value="P:tRNA pseudouridine synthesis"/>
    <property type="evidence" value="ECO:0007669"/>
    <property type="project" value="UniProtKB-UniRule"/>
</dbReference>
<evidence type="ECO:0000256" key="5">
    <source>
        <dbReference type="HAMAP-Rule" id="MF_01080"/>
    </source>
</evidence>
<dbReference type="GO" id="GO:1990481">
    <property type="term" value="P:mRNA pseudouridine synthesis"/>
    <property type="evidence" value="ECO:0007669"/>
    <property type="project" value="TreeGrafter"/>
</dbReference>
<proteinExistence type="inferred from homology"/>
<dbReference type="AlphaFoldDB" id="A0A1S8HVU5"/>
<dbReference type="CDD" id="cd02573">
    <property type="entry name" value="PseudoU_synth_EcTruB"/>
    <property type="match status" value="1"/>
</dbReference>
<evidence type="ECO:0000256" key="1">
    <source>
        <dbReference type="ARBA" id="ARBA00000385"/>
    </source>
</evidence>
<dbReference type="PANTHER" id="PTHR13767:SF2">
    <property type="entry name" value="PSEUDOURIDYLATE SYNTHASE TRUB1"/>
    <property type="match status" value="1"/>
</dbReference>
<dbReference type="Pfam" id="PF01509">
    <property type="entry name" value="TruB_N"/>
    <property type="match status" value="1"/>
</dbReference>
<dbReference type="InterPro" id="IPR032819">
    <property type="entry name" value="TruB_C"/>
</dbReference>
<sequence length="333" mass="37654">MMSNSSVIDAMCYNNSVKSKMKWRKDMDGLLPLWKERGMTSHDCVFKLRKILHTKKIGHGGTLDPDVDGVLPICIGKATKVIEYLTDSGKIYVGEITLGFSTTTEDRSGERVETKPVDMSLSEKKIDEVMASFIGEITQIPPMYSAVKVNGKRLYEYARNNETVERPVRKAQIYRFIRTSELTRDEVTGTISWRFEVECGKGTYVRTLAVDTGKKLGYPAHMSDLTRTASAGMSQKDALTLEEVAQAVKNGTIDDCLLPIEKGVERFKRVDITDEVWQKVKNGMRLDYTVFALPEMPSEEIALFYKGKVVSIYQPNPKEKNKLKPSKVLRNEE</sequence>
<evidence type="ECO:0000256" key="3">
    <source>
        <dbReference type="ARBA" id="ARBA00022694"/>
    </source>
</evidence>
<dbReference type="SUPFAM" id="SSF55120">
    <property type="entry name" value="Pseudouridine synthase"/>
    <property type="match status" value="1"/>
</dbReference>
<protein>
    <recommendedName>
        <fullName evidence="5">tRNA pseudouridine synthase B</fullName>
        <ecNumber evidence="5">5.4.99.25</ecNumber>
    </recommendedName>
    <alternativeName>
        <fullName evidence="5">tRNA pseudouridine(55) synthase</fullName>
        <shortName evidence="5">Psi55 synthase</shortName>
    </alternativeName>
    <alternativeName>
        <fullName evidence="5">tRNA pseudouridylate synthase</fullName>
    </alternativeName>
    <alternativeName>
        <fullName evidence="5">tRNA-uridine isomerase</fullName>
    </alternativeName>
</protein>
<dbReference type="Pfam" id="PF16198">
    <property type="entry name" value="TruB_C_2"/>
    <property type="match status" value="1"/>
</dbReference>
<comment type="caution">
    <text evidence="6">The sequence shown here is derived from an EMBL/GenBank/DDBJ whole genome shotgun (WGS) entry which is preliminary data.</text>
</comment>
<reference evidence="6 7" key="1">
    <citation type="submission" date="2017-02" db="EMBL/GenBank/DDBJ databases">
        <title>Clonality and virulence of isolates of VRE in Hematopoietic Stem Cell Transplanted (HSCT) patients.</title>
        <authorList>
            <person name="Marchi A.P."/>
            <person name="Martins R.C."/>
            <person name="Marie S.K."/>
            <person name="Levin A.S."/>
            <person name="Costa S.F."/>
        </authorList>
    </citation>
    <scope>NUCLEOTIDE SEQUENCE [LARGE SCALE GENOMIC DNA]</scope>
    <source>
        <strain evidence="6 7">LIM1759</strain>
    </source>
</reference>
<dbReference type="InterPro" id="IPR002501">
    <property type="entry name" value="PsdUridine_synth_N"/>
</dbReference>
<dbReference type="NCBIfam" id="TIGR00431">
    <property type="entry name" value="TruB"/>
    <property type="match status" value="1"/>
</dbReference>
<dbReference type="InterPro" id="IPR020103">
    <property type="entry name" value="PsdUridine_synth_cat_dom_sf"/>
</dbReference>
<dbReference type="PANTHER" id="PTHR13767">
    <property type="entry name" value="TRNA-PSEUDOURIDINE SYNTHASE"/>
    <property type="match status" value="1"/>
</dbReference>